<dbReference type="SMART" id="SM00343">
    <property type="entry name" value="ZnF_C2HC"/>
    <property type="match status" value="1"/>
</dbReference>
<dbReference type="InterPro" id="IPR036875">
    <property type="entry name" value="Znf_CCHC_sf"/>
</dbReference>
<organism evidence="2 3">
    <name type="scientific">Saponaria officinalis</name>
    <name type="common">Common soapwort</name>
    <name type="synonym">Lychnis saponaria</name>
    <dbReference type="NCBI Taxonomy" id="3572"/>
    <lineage>
        <taxon>Eukaryota</taxon>
        <taxon>Viridiplantae</taxon>
        <taxon>Streptophyta</taxon>
        <taxon>Embryophyta</taxon>
        <taxon>Tracheophyta</taxon>
        <taxon>Spermatophyta</taxon>
        <taxon>Magnoliopsida</taxon>
        <taxon>eudicotyledons</taxon>
        <taxon>Gunneridae</taxon>
        <taxon>Pentapetalae</taxon>
        <taxon>Caryophyllales</taxon>
        <taxon>Caryophyllaceae</taxon>
        <taxon>Caryophylleae</taxon>
        <taxon>Saponaria</taxon>
    </lineage>
</organism>
<dbReference type="Gene3D" id="4.10.60.10">
    <property type="entry name" value="Zinc finger, CCHC-type"/>
    <property type="match status" value="1"/>
</dbReference>
<comment type="caution">
    <text evidence="2">The sequence shown here is derived from an EMBL/GenBank/DDBJ whole genome shotgun (WGS) entry which is preliminary data.</text>
</comment>
<proteinExistence type="predicted"/>
<protein>
    <recommendedName>
        <fullName evidence="1">CCHC-type domain-containing protein</fullName>
    </recommendedName>
</protein>
<dbReference type="Pfam" id="PF00098">
    <property type="entry name" value="zf-CCHC"/>
    <property type="match status" value="1"/>
</dbReference>
<dbReference type="AlphaFoldDB" id="A0AAW1HG62"/>
<dbReference type="Proteomes" id="UP001443914">
    <property type="component" value="Unassembled WGS sequence"/>
</dbReference>
<evidence type="ECO:0000313" key="2">
    <source>
        <dbReference type="EMBL" id="KAK9675632.1"/>
    </source>
</evidence>
<dbReference type="EMBL" id="JBDFQZ010000011">
    <property type="protein sequence ID" value="KAK9675632.1"/>
    <property type="molecule type" value="Genomic_DNA"/>
</dbReference>
<dbReference type="Pfam" id="PF14223">
    <property type="entry name" value="Retrotran_gag_2"/>
    <property type="match status" value="1"/>
</dbReference>
<feature type="domain" description="CCHC-type" evidence="1">
    <location>
        <begin position="236"/>
        <end position="252"/>
    </location>
</feature>
<dbReference type="PANTHER" id="PTHR47592">
    <property type="entry name" value="PBF68 PROTEIN"/>
    <property type="match status" value="1"/>
</dbReference>
<dbReference type="InterPro" id="IPR001878">
    <property type="entry name" value="Znf_CCHC"/>
</dbReference>
<evidence type="ECO:0000259" key="1">
    <source>
        <dbReference type="SMART" id="SM00343"/>
    </source>
</evidence>
<name>A0AAW1HG62_SAPOF</name>
<gene>
    <name evidence="2" type="ORF">RND81_11G020200</name>
</gene>
<reference evidence="2" key="1">
    <citation type="submission" date="2024-03" db="EMBL/GenBank/DDBJ databases">
        <title>WGS assembly of Saponaria officinalis var. Norfolk2.</title>
        <authorList>
            <person name="Jenkins J."/>
            <person name="Shu S."/>
            <person name="Grimwood J."/>
            <person name="Barry K."/>
            <person name="Goodstein D."/>
            <person name="Schmutz J."/>
            <person name="Leebens-Mack J."/>
            <person name="Osbourn A."/>
        </authorList>
    </citation>
    <scope>NUCLEOTIDE SEQUENCE [LARGE SCALE GENOMIC DNA]</scope>
    <source>
        <strain evidence="2">JIC</strain>
    </source>
</reference>
<sequence>MSSLNIKVDRFTGRNSFSLWQIKMRALLKQQGLWAPLQKKKEGAAAVAVTAEMVSLEEKAHLTIMLCLDDDIITEVAEEETAAGLWAKLESLYMTKSLTNKLLLKQRLFSLRMQEGMPLRDHLDQLNTILLDLRNIDVKVDDEDAALILLVSLPVSYENFVQSFIVGKDTVTLEDVRSSLHIRELRHKAAGTITYNQATGLVASGGYGQGNSGKKKFKNFSYSGASGYKGPKPTDVCNYCKEKGHWKFDCPKKKNQHENSGTAVIADVDSEEDDYALITDTTTHQIDEWILDSGASYHICPRREWFITYEQVDEGNISMANSDVCKAVGIGSIKIRTHDGKLCTLNEVRHVPLITKNLIYLSKLDSKGFGFQGEGGVLNVYKGSNVILRGIKHGNLYYLQGFTLSGSIVAASVDLGKKQCQAVTRISRYLKGTSDVRNKQVSTADNPVDMFSKPVLHSKFQHCLDLLNIRSI</sequence>
<accession>A0AAW1HG62</accession>
<dbReference type="GO" id="GO:0008270">
    <property type="term" value="F:zinc ion binding"/>
    <property type="evidence" value="ECO:0007669"/>
    <property type="project" value="InterPro"/>
</dbReference>
<dbReference type="PANTHER" id="PTHR47592:SF27">
    <property type="entry name" value="OS08G0421700 PROTEIN"/>
    <property type="match status" value="1"/>
</dbReference>
<keyword evidence="3" id="KW-1185">Reference proteome</keyword>
<dbReference type="GO" id="GO:0003676">
    <property type="term" value="F:nucleic acid binding"/>
    <property type="evidence" value="ECO:0007669"/>
    <property type="project" value="InterPro"/>
</dbReference>
<dbReference type="InterPro" id="IPR054722">
    <property type="entry name" value="PolX-like_BBD"/>
</dbReference>
<dbReference type="SUPFAM" id="SSF57756">
    <property type="entry name" value="Retrovirus zinc finger-like domains"/>
    <property type="match status" value="1"/>
</dbReference>
<dbReference type="Pfam" id="PF22936">
    <property type="entry name" value="Pol_BBD"/>
    <property type="match status" value="1"/>
</dbReference>
<evidence type="ECO:0000313" key="3">
    <source>
        <dbReference type="Proteomes" id="UP001443914"/>
    </source>
</evidence>